<comment type="caution">
    <text evidence="2">The sequence shown here is derived from an EMBL/GenBank/DDBJ whole genome shotgun (WGS) entry which is preliminary data.</text>
</comment>
<feature type="region of interest" description="Disordered" evidence="1">
    <location>
        <begin position="10"/>
        <end position="33"/>
    </location>
</feature>
<feature type="non-terminal residue" evidence="2">
    <location>
        <position position="77"/>
    </location>
</feature>
<evidence type="ECO:0000256" key="1">
    <source>
        <dbReference type="SAM" id="MobiDB-lite"/>
    </source>
</evidence>
<proteinExistence type="predicted"/>
<sequence length="77" mass="8716">VNPNVVLMADALPRARKQPSSHTSSPSSKRPKIEQSIIQLEKNPIDFDTNSAAFWNEGDLVLFLFLARVFDLLYDNK</sequence>
<keyword evidence="3" id="KW-1185">Reference proteome</keyword>
<evidence type="ECO:0000313" key="2">
    <source>
        <dbReference type="EMBL" id="KAF9590850.1"/>
    </source>
</evidence>
<dbReference type="AlphaFoldDB" id="A0A835H281"/>
<evidence type="ECO:0000313" key="3">
    <source>
        <dbReference type="Proteomes" id="UP000631114"/>
    </source>
</evidence>
<name>A0A835H281_9MAGN</name>
<organism evidence="2 3">
    <name type="scientific">Coptis chinensis</name>
    <dbReference type="NCBI Taxonomy" id="261450"/>
    <lineage>
        <taxon>Eukaryota</taxon>
        <taxon>Viridiplantae</taxon>
        <taxon>Streptophyta</taxon>
        <taxon>Embryophyta</taxon>
        <taxon>Tracheophyta</taxon>
        <taxon>Spermatophyta</taxon>
        <taxon>Magnoliopsida</taxon>
        <taxon>Ranunculales</taxon>
        <taxon>Ranunculaceae</taxon>
        <taxon>Coptidoideae</taxon>
        <taxon>Coptis</taxon>
    </lineage>
</organism>
<accession>A0A835H281</accession>
<dbReference type="EMBL" id="JADFTS010000009">
    <property type="protein sequence ID" value="KAF9590850.1"/>
    <property type="molecule type" value="Genomic_DNA"/>
</dbReference>
<dbReference type="Proteomes" id="UP000631114">
    <property type="component" value="Unassembled WGS sequence"/>
</dbReference>
<gene>
    <name evidence="2" type="ORF">IFM89_038722</name>
</gene>
<reference evidence="2 3" key="1">
    <citation type="submission" date="2020-10" db="EMBL/GenBank/DDBJ databases">
        <title>The Coptis chinensis genome and diversification of protoberbering-type alkaloids.</title>
        <authorList>
            <person name="Wang B."/>
            <person name="Shu S."/>
            <person name="Song C."/>
            <person name="Liu Y."/>
        </authorList>
    </citation>
    <scope>NUCLEOTIDE SEQUENCE [LARGE SCALE GENOMIC DNA]</scope>
    <source>
        <strain evidence="2">HL-2020</strain>
        <tissue evidence="2">Leaf</tissue>
    </source>
</reference>
<protein>
    <submittedName>
        <fullName evidence="2">Uncharacterized protein</fullName>
    </submittedName>
</protein>